<feature type="region of interest" description="Disordered" evidence="4">
    <location>
        <begin position="157"/>
        <end position="343"/>
    </location>
</feature>
<feature type="compositionally biased region" description="Polar residues" evidence="4">
    <location>
        <begin position="188"/>
        <end position="198"/>
    </location>
</feature>
<comment type="subcellular location">
    <subcellularLocation>
        <location evidence="1">Nucleus</location>
    </subcellularLocation>
</comment>
<feature type="compositionally biased region" description="Basic and acidic residues" evidence="4">
    <location>
        <begin position="432"/>
        <end position="452"/>
    </location>
</feature>
<dbReference type="GO" id="GO:0005634">
    <property type="term" value="C:nucleus"/>
    <property type="evidence" value="ECO:0007669"/>
    <property type="project" value="UniProtKB-SubCell"/>
</dbReference>
<feature type="compositionally biased region" description="Polar residues" evidence="4">
    <location>
        <begin position="1"/>
        <end position="10"/>
    </location>
</feature>
<feature type="compositionally biased region" description="Low complexity" evidence="4">
    <location>
        <begin position="208"/>
        <end position="226"/>
    </location>
</feature>
<dbReference type="OrthoDB" id="3366823at2759"/>
<feature type="compositionally biased region" description="Polar residues" evidence="4">
    <location>
        <begin position="227"/>
        <end position="236"/>
    </location>
</feature>
<keyword evidence="3" id="KW-0175">Coiled coil</keyword>
<keyword evidence="7" id="KW-1185">Reference proteome</keyword>
<dbReference type="PANTHER" id="PTHR12765">
    <property type="entry name" value="RED PROTEIN IK FACTOR CYTOKINE IK"/>
    <property type="match status" value="1"/>
</dbReference>
<dbReference type="InterPro" id="IPR012916">
    <property type="entry name" value="RED_N"/>
</dbReference>
<feature type="compositionally biased region" description="Polar residues" evidence="4">
    <location>
        <begin position="45"/>
        <end position="54"/>
    </location>
</feature>
<accession>A0A0P1BC71</accession>
<keyword evidence="2" id="KW-0539">Nucleus</keyword>
<evidence type="ECO:0000256" key="3">
    <source>
        <dbReference type="SAM" id="Coils"/>
    </source>
</evidence>
<dbReference type="STRING" id="401625.A0A0P1BC71"/>
<feature type="region of interest" description="Disordered" evidence="4">
    <location>
        <begin position="1"/>
        <end position="93"/>
    </location>
</feature>
<evidence type="ECO:0000256" key="1">
    <source>
        <dbReference type="ARBA" id="ARBA00004123"/>
    </source>
</evidence>
<feature type="region of interest" description="Disordered" evidence="4">
    <location>
        <begin position="357"/>
        <end position="378"/>
    </location>
</feature>
<feature type="compositionally biased region" description="Low complexity" evidence="4">
    <location>
        <begin position="11"/>
        <end position="33"/>
    </location>
</feature>
<feature type="domain" description="RED-like N-terminal" evidence="5">
    <location>
        <begin position="75"/>
        <end position="175"/>
    </location>
</feature>
<feature type="compositionally biased region" description="Polar residues" evidence="4">
    <location>
        <begin position="323"/>
        <end position="341"/>
    </location>
</feature>
<evidence type="ECO:0000256" key="2">
    <source>
        <dbReference type="ARBA" id="ARBA00023242"/>
    </source>
</evidence>
<evidence type="ECO:0000313" key="7">
    <source>
        <dbReference type="Proteomes" id="UP000054845"/>
    </source>
</evidence>
<feature type="compositionally biased region" description="Acidic residues" evidence="4">
    <location>
        <begin position="282"/>
        <end position="291"/>
    </location>
</feature>
<sequence length="475" mass="51126">MDQQAFRQLLSTPAPGGSSASSSNAATGSSSGARQFGLARKREQPSSTLSSSIKASELAPRKVASAQAPKPKPVLPKGYVDRAEARRLGKDDANEYADVDKLREDFERRKEGLSEEDKRMLEEQMAFLGGDAKHSVLVKASGFKPIGSSKDKIEAPEYIWKDGKRMRKKRKKVEASEQELGHSDGMAHTNTKAESSTEAAPVKAKPLPSNNRPRVANNSAASSSHAGKTTASNHPANTPAVRERNDEATLLSAHASTSRTSAQASASTPATAPVVAPLAANLDDDDEDEDIFAGVGSWQGIPDSDSDVENPLSKGDKSKEAEASQSDLTKATLPRDSSIQRATMDWFRNDKAVDEGEAQGLRRWTSAKGEQEVEEDEATRLIRASERAVAAPARLGEAKVSVNAVDASPPPSSMRLQGFSDSVMSSEMSRAVLERERLAEAKREQRKKERMQGEGGGTEQKKRKKNKFGGANDDD</sequence>
<feature type="region of interest" description="Disordered" evidence="4">
    <location>
        <begin position="427"/>
        <end position="475"/>
    </location>
</feature>
<dbReference type="Proteomes" id="UP000054845">
    <property type="component" value="Unassembled WGS sequence"/>
</dbReference>
<evidence type="ECO:0000256" key="4">
    <source>
        <dbReference type="SAM" id="MobiDB-lite"/>
    </source>
</evidence>
<feature type="compositionally biased region" description="Low complexity" evidence="4">
    <location>
        <begin position="248"/>
        <end position="280"/>
    </location>
</feature>
<dbReference type="InterPro" id="IPR039896">
    <property type="entry name" value="Red-like"/>
</dbReference>
<name>A0A0P1BC71_9BASI</name>
<feature type="compositionally biased region" description="Basic and acidic residues" evidence="4">
    <location>
        <begin position="173"/>
        <end position="182"/>
    </location>
</feature>
<organism evidence="6 7">
    <name type="scientific">Ceraceosorus bombacis</name>
    <dbReference type="NCBI Taxonomy" id="401625"/>
    <lineage>
        <taxon>Eukaryota</taxon>
        <taxon>Fungi</taxon>
        <taxon>Dikarya</taxon>
        <taxon>Basidiomycota</taxon>
        <taxon>Ustilaginomycotina</taxon>
        <taxon>Exobasidiomycetes</taxon>
        <taxon>Ceraceosorales</taxon>
        <taxon>Ceraceosoraceae</taxon>
        <taxon>Ceraceosorus</taxon>
    </lineage>
</organism>
<evidence type="ECO:0000313" key="6">
    <source>
        <dbReference type="EMBL" id="CEH12935.1"/>
    </source>
</evidence>
<feature type="coiled-coil region" evidence="3">
    <location>
        <begin position="96"/>
        <end position="123"/>
    </location>
</feature>
<proteinExistence type="predicted"/>
<dbReference type="AlphaFoldDB" id="A0A0P1BC71"/>
<protein>
    <submittedName>
        <fullName evidence="6">RED PROTEIN (IK FACTOR) (CYTOKINE IK)</fullName>
    </submittedName>
</protein>
<evidence type="ECO:0000259" key="5">
    <source>
        <dbReference type="Pfam" id="PF07808"/>
    </source>
</evidence>
<dbReference type="Pfam" id="PF07808">
    <property type="entry name" value="RED_N"/>
    <property type="match status" value="1"/>
</dbReference>
<dbReference type="EMBL" id="CCYA01000192">
    <property type="protein sequence ID" value="CEH12935.1"/>
    <property type="molecule type" value="Genomic_DNA"/>
</dbReference>
<reference evidence="6 7" key="1">
    <citation type="submission" date="2014-09" db="EMBL/GenBank/DDBJ databases">
        <authorList>
            <person name="Magalhaes I.L.F."/>
            <person name="Oliveira U."/>
            <person name="Santos F.R."/>
            <person name="Vidigal T.H.D.A."/>
            <person name="Brescovit A.D."/>
            <person name="Santos A.J."/>
        </authorList>
    </citation>
    <scope>NUCLEOTIDE SEQUENCE [LARGE SCALE GENOMIC DNA]</scope>
</reference>
<feature type="compositionally biased region" description="Basic and acidic residues" evidence="4">
    <location>
        <begin position="79"/>
        <end position="93"/>
    </location>
</feature>